<dbReference type="Proteomes" id="UP000578531">
    <property type="component" value="Unassembled WGS sequence"/>
</dbReference>
<dbReference type="InterPro" id="IPR057684">
    <property type="entry name" value="DUF7924"/>
</dbReference>
<evidence type="ECO:0000313" key="2">
    <source>
        <dbReference type="EMBL" id="KAF6238740.1"/>
    </source>
</evidence>
<feature type="domain" description="DUF7924" evidence="1">
    <location>
        <begin position="58"/>
        <end position="122"/>
    </location>
</feature>
<protein>
    <recommendedName>
        <fullName evidence="1">DUF7924 domain-containing protein</fullName>
    </recommendedName>
</protein>
<sequence>MPEILGSPLMPGLPLNGLTSRTREKLTFDATVSATHTPNTIVLGPEAKETDQEDLGADTSSFAFSISWSTHVAKIHVHWCEVRPDGIKIYHMNLIRAYLLLSDKDVSDFRGRIHNVTDYSVGPERKRGLEEL</sequence>
<dbReference type="Pfam" id="PF25545">
    <property type="entry name" value="DUF7924"/>
    <property type="match status" value="1"/>
</dbReference>
<dbReference type="OrthoDB" id="10565098at2759"/>
<name>A0A8H6L7T7_9LECA</name>
<dbReference type="RefSeq" id="XP_037168039.1">
    <property type="nucleotide sequence ID" value="XM_037305174.1"/>
</dbReference>
<reference evidence="2 3" key="1">
    <citation type="journal article" date="2020" name="Genomics">
        <title>Complete, high-quality genomes from long-read metagenomic sequencing of two wolf lichen thalli reveals enigmatic genome architecture.</title>
        <authorList>
            <person name="McKenzie S.K."/>
            <person name="Walston R.F."/>
            <person name="Allen J.L."/>
        </authorList>
    </citation>
    <scope>NUCLEOTIDE SEQUENCE [LARGE SCALE GENOMIC DNA]</scope>
    <source>
        <strain evidence="2">WasteWater2</strain>
    </source>
</reference>
<gene>
    <name evidence="2" type="ORF">HO173_003246</name>
</gene>
<proteinExistence type="predicted"/>
<accession>A0A8H6L7T7</accession>
<dbReference type="AlphaFoldDB" id="A0A8H6L7T7"/>
<evidence type="ECO:0000259" key="1">
    <source>
        <dbReference type="Pfam" id="PF25545"/>
    </source>
</evidence>
<evidence type="ECO:0000313" key="3">
    <source>
        <dbReference type="Proteomes" id="UP000578531"/>
    </source>
</evidence>
<organism evidence="2 3">
    <name type="scientific">Letharia columbiana</name>
    <dbReference type="NCBI Taxonomy" id="112416"/>
    <lineage>
        <taxon>Eukaryota</taxon>
        <taxon>Fungi</taxon>
        <taxon>Dikarya</taxon>
        <taxon>Ascomycota</taxon>
        <taxon>Pezizomycotina</taxon>
        <taxon>Lecanoromycetes</taxon>
        <taxon>OSLEUM clade</taxon>
        <taxon>Lecanoromycetidae</taxon>
        <taxon>Lecanorales</taxon>
        <taxon>Lecanorineae</taxon>
        <taxon>Parmeliaceae</taxon>
        <taxon>Letharia</taxon>
    </lineage>
</organism>
<keyword evidence="3" id="KW-1185">Reference proteome</keyword>
<dbReference type="EMBL" id="JACCJC010000008">
    <property type="protein sequence ID" value="KAF6238740.1"/>
    <property type="molecule type" value="Genomic_DNA"/>
</dbReference>
<comment type="caution">
    <text evidence="2">The sequence shown here is derived from an EMBL/GenBank/DDBJ whole genome shotgun (WGS) entry which is preliminary data.</text>
</comment>
<dbReference type="GeneID" id="59284915"/>